<reference evidence="1 2" key="1">
    <citation type="submission" date="2016-10" db="EMBL/GenBank/DDBJ databases">
        <authorList>
            <person name="de Groot N.N."/>
        </authorList>
    </citation>
    <scope>NUCLEOTIDE SEQUENCE [LARGE SCALE GENOMIC DNA]</scope>
    <source>
        <strain evidence="1 2">Nm110</strain>
    </source>
</reference>
<accession>A0A1H2RCI2</accession>
<gene>
    <name evidence="1" type="ORF">SAMN05421882_100463</name>
</gene>
<proteinExistence type="predicted"/>
<dbReference type="AlphaFoldDB" id="A0A1H2RCI2"/>
<evidence type="ECO:0000313" key="2">
    <source>
        <dbReference type="Proteomes" id="UP000183454"/>
    </source>
</evidence>
<dbReference type="Proteomes" id="UP000183454">
    <property type="component" value="Unassembled WGS sequence"/>
</dbReference>
<protein>
    <submittedName>
        <fullName evidence="1">Uncharacterized protein</fullName>
    </submittedName>
</protein>
<name>A0A1H2RCI2_9PROT</name>
<organism evidence="1 2">
    <name type="scientific">Nitrosomonas communis</name>
    <dbReference type="NCBI Taxonomy" id="44574"/>
    <lineage>
        <taxon>Bacteria</taxon>
        <taxon>Pseudomonadati</taxon>
        <taxon>Pseudomonadota</taxon>
        <taxon>Betaproteobacteria</taxon>
        <taxon>Nitrosomonadales</taxon>
        <taxon>Nitrosomonadaceae</taxon>
        <taxon>Nitrosomonas</taxon>
    </lineage>
</organism>
<sequence>MLLYEITAKLPADYGRVPGIKLHDHLPYSEIA</sequence>
<evidence type="ECO:0000313" key="1">
    <source>
        <dbReference type="EMBL" id="SDW16918.1"/>
    </source>
</evidence>
<dbReference type="EMBL" id="FNNH01000004">
    <property type="protein sequence ID" value="SDW16918.1"/>
    <property type="molecule type" value="Genomic_DNA"/>
</dbReference>